<evidence type="ECO:0000313" key="2">
    <source>
        <dbReference type="EMBL" id="KAF6029934.1"/>
    </source>
</evidence>
<dbReference type="Proteomes" id="UP000593567">
    <property type="component" value="Unassembled WGS sequence"/>
</dbReference>
<dbReference type="EMBL" id="VXIV02001775">
    <property type="protein sequence ID" value="KAF6029934.1"/>
    <property type="molecule type" value="Genomic_DNA"/>
</dbReference>
<accession>A0A7J7JW46</accession>
<protein>
    <submittedName>
        <fullName evidence="2">Uncharacterized protein</fullName>
    </submittedName>
</protein>
<dbReference type="AlphaFoldDB" id="A0A7J7JW46"/>
<feature type="compositionally biased region" description="Basic and acidic residues" evidence="1">
    <location>
        <begin position="7"/>
        <end position="17"/>
    </location>
</feature>
<sequence length="97" mass="11092">MPNNPGRPHDHYDDKLDSAGNPLLQQSKHIEGPHKNDNCQYKRDVLGLDLVRHCKCTNVFGTPSRKRHGSGCHYARWKDQNTSNIYLILRCYCSAVS</sequence>
<keyword evidence="3" id="KW-1185">Reference proteome</keyword>
<comment type="caution">
    <text evidence="2">The sequence shown here is derived from an EMBL/GenBank/DDBJ whole genome shotgun (WGS) entry which is preliminary data.</text>
</comment>
<name>A0A7J7JW46_BUGNE</name>
<evidence type="ECO:0000256" key="1">
    <source>
        <dbReference type="SAM" id="MobiDB-lite"/>
    </source>
</evidence>
<gene>
    <name evidence="2" type="ORF">EB796_011764</name>
</gene>
<organism evidence="2 3">
    <name type="scientific">Bugula neritina</name>
    <name type="common">Brown bryozoan</name>
    <name type="synonym">Sertularia neritina</name>
    <dbReference type="NCBI Taxonomy" id="10212"/>
    <lineage>
        <taxon>Eukaryota</taxon>
        <taxon>Metazoa</taxon>
        <taxon>Spiralia</taxon>
        <taxon>Lophotrochozoa</taxon>
        <taxon>Bryozoa</taxon>
        <taxon>Gymnolaemata</taxon>
        <taxon>Cheilostomatida</taxon>
        <taxon>Flustrina</taxon>
        <taxon>Buguloidea</taxon>
        <taxon>Bugulidae</taxon>
        <taxon>Bugula</taxon>
    </lineage>
</organism>
<reference evidence="2" key="1">
    <citation type="submission" date="2020-06" db="EMBL/GenBank/DDBJ databases">
        <title>Draft genome of Bugula neritina, a colonial animal packing powerful symbionts and potential medicines.</title>
        <authorList>
            <person name="Rayko M."/>
        </authorList>
    </citation>
    <scope>NUCLEOTIDE SEQUENCE [LARGE SCALE GENOMIC DNA]</scope>
    <source>
        <strain evidence="2">Kwan_BN1</strain>
    </source>
</reference>
<evidence type="ECO:0000313" key="3">
    <source>
        <dbReference type="Proteomes" id="UP000593567"/>
    </source>
</evidence>
<feature type="region of interest" description="Disordered" evidence="1">
    <location>
        <begin position="1"/>
        <end position="36"/>
    </location>
</feature>
<proteinExistence type="predicted"/>